<dbReference type="SMART" id="SM00938">
    <property type="entry name" value="P-II"/>
    <property type="match status" value="1"/>
</dbReference>
<dbReference type="SUPFAM" id="SSF54913">
    <property type="entry name" value="GlnB-like"/>
    <property type="match status" value="2"/>
</dbReference>
<dbReference type="RefSeq" id="WP_408977595.1">
    <property type="nucleotide sequence ID" value="NZ_JBJUVG010000008.1"/>
</dbReference>
<keyword evidence="2" id="KW-1185">Reference proteome</keyword>
<accession>A0ABW9H1I2</accession>
<dbReference type="EMBL" id="JBJUVG010000008">
    <property type="protein sequence ID" value="MFM9413981.1"/>
    <property type="molecule type" value="Genomic_DNA"/>
</dbReference>
<dbReference type="Proteomes" id="UP001631949">
    <property type="component" value="Unassembled WGS sequence"/>
</dbReference>
<reference evidence="1 2" key="1">
    <citation type="journal article" date="2016" name="Int. J. Syst. Evol. Microbiol.">
        <title>Peptococcus simiae sp. nov., isolated from rhesus macaque faeces and emended description of the genus Peptococcus.</title>
        <authorList>
            <person name="Shkoporov A.N."/>
            <person name="Efimov B.A."/>
            <person name="Kondova I."/>
            <person name="Ouwerling B."/>
            <person name="Chaplin A.V."/>
            <person name="Shcherbakova V.A."/>
            <person name="Langermans J.A.M."/>
        </authorList>
    </citation>
    <scope>NUCLEOTIDE SEQUENCE [LARGE SCALE GENOMIC DNA]</scope>
    <source>
        <strain evidence="1 2">M108</strain>
    </source>
</reference>
<organism evidence="1 2">
    <name type="scientific">Peptococcus simiae</name>
    <dbReference type="NCBI Taxonomy" id="1643805"/>
    <lineage>
        <taxon>Bacteria</taxon>
        <taxon>Bacillati</taxon>
        <taxon>Bacillota</taxon>
        <taxon>Clostridia</taxon>
        <taxon>Eubacteriales</taxon>
        <taxon>Peptococcaceae</taxon>
        <taxon>Peptococcus</taxon>
    </lineage>
</organism>
<comment type="caution">
    <text evidence="1">The sequence shown here is derived from an EMBL/GenBank/DDBJ whole genome shotgun (WGS) entry which is preliminary data.</text>
</comment>
<dbReference type="Gene3D" id="3.30.70.120">
    <property type="match status" value="1"/>
</dbReference>
<evidence type="ECO:0000313" key="1">
    <source>
        <dbReference type="EMBL" id="MFM9413981.1"/>
    </source>
</evidence>
<sequence>MACQFNLNIVFLDPKDDKKALLAAAHSGISGATVLYGLGTNASKLLALLGIDQLRKEIMLLVAHESATDTFHKELHKALELDKHGHGLVVTAPLNRVLGLKELNEACWKGDGSMDYELITIIVDNGVADDIVAAAHKGGAKGATTLHGHGTASHKAAKFFNLEIEPEKEIVLIVAPGDQVESIIGSVRAAHEFEGPNSGVLFSMNLDKVTGLFKGE</sequence>
<dbReference type="InterPro" id="IPR011322">
    <property type="entry name" value="N-reg_PII-like_a/b"/>
</dbReference>
<proteinExistence type="predicted"/>
<gene>
    <name evidence="1" type="ORF">ACKQTC_06345</name>
</gene>
<dbReference type="InterPro" id="IPR015867">
    <property type="entry name" value="N-reg_PII/ATP_PRibTrfase_C"/>
</dbReference>
<dbReference type="PROSITE" id="PS51343">
    <property type="entry name" value="PII_GLNB_DOM"/>
    <property type="match status" value="1"/>
</dbReference>
<dbReference type="Pfam" id="PF00543">
    <property type="entry name" value="P-II"/>
    <property type="match status" value="1"/>
</dbReference>
<dbReference type="InterPro" id="IPR002187">
    <property type="entry name" value="N-reg_PII"/>
</dbReference>
<protein>
    <submittedName>
        <fullName evidence="1">P-II family nitrogen regulator</fullName>
    </submittedName>
</protein>
<name>A0ABW9H1I2_9FIRM</name>
<evidence type="ECO:0000313" key="2">
    <source>
        <dbReference type="Proteomes" id="UP001631949"/>
    </source>
</evidence>